<evidence type="ECO:0000313" key="1">
    <source>
        <dbReference type="EMBL" id="PXY91387.1"/>
    </source>
</evidence>
<evidence type="ECO:0000313" key="2">
    <source>
        <dbReference type="Proteomes" id="UP000247673"/>
    </source>
</evidence>
<gene>
    <name evidence="1" type="ORF">DKK78_03380</name>
</gene>
<dbReference type="EMBL" id="QGLO01000004">
    <property type="protein sequence ID" value="PXY91387.1"/>
    <property type="molecule type" value="Genomic_DNA"/>
</dbReference>
<organism evidence="1 2">
    <name type="scientific">Gilliamella apis</name>
    <dbReference type="NCBI Taxonomy" id="1970738"/>
    <lineage>
        <taxon>Bacteria</taxon>
        <taxon>Pseudomonadati</taxon>
        <taxon>Pseudomonadota</taxon>
        <taxon>Gammaproteobacteria</taxon>
        <taxon>Orbales</taxon>
        <taxon>Orbaceae</taxon>
        <taxon>Gilliamella</taxon>
    </lineage>
</organism>
<accession>A0A2V4DNE9</accession>
<proteinExistence type="predicted"/>
<dbReference type="AlphaFoldDB" id="A0A2V4DNE9"/>
<comment type="caution">
    <text evidence="1">The sequence shown here is derived from an EMBL/GenBank/DDBJ whole genome shotgun (WGS) entry which is preliminary data.</text>
</comment>
<name>A0A2V4DNE9_9GAMM</name>
<dbReference type="Proteomes" id="UP000247673">
    <property type="component" value="Unassembled WGS sequence"/>
</dbReference>
<dbReference type="RefSeq" id="WP_110447358.1">
    <property type="nucleotide sequence ID" value="NZ_CP132381.1"/>
</dbReference>
<sequence length="79" mass="9699">MNYTEWKQEYLELLIKLIKQHEYSKNYTQDYIDELVIELLERSGFDANFGHWEVTLPEQAVKESFELWLIDYFEEESND</sequence>
<reference evidence="1 2" key="1">
    <citation type="submission" date="2018-05" db="EMBL/GenBank/DDBJ databases">
        <title>Reference genomes for bee gut microbiota database.</title>
        <authorList>
            <person name="Ellegaard K.M."/>
        </authorList>
    </citation>
    <scope>NUCLEOTIDE SEQUENCE [LARGE SCALE GENOMIC DNA]</scope>
    <source>
        <strain evidence="1 2">ESL0172</strain>
    </source>
</reference>
<dbReference type="OrthoDB" id="7067070at2"/>
<keyword evidence="2" id="KW-1185">Reference proteome</keyword>
<protein>
    <submittedName>
        <fullName evidence="1">Uncharacterized protein</fullName>
    </submittedName>
</protein>